<organism evidence="2 3">
    <name type="scientific">Stratiformator vulcanicus</name>
    <dbReference type="NCBI Taxonomy" id="2527980"/>
    <lineage>
        <taxon>Bacteria</taxon>
        <taxon>Pseudomonadati</taxon>
        <taxon>Planctomycetota</taxon>
        <taxon>Planctomycetia</taxon>
        <taxon>Planctomycetales</taxon>
        <taxon>Planctomycetaceae</taxon>
        <taxon>Stratiformator</taxon>
    </lineage>
</organism>
<evidence type="ECO:0000313" key="3">
    <source>
        <dbReference type="Proteomes" id="UP000317318"/>
    </source>
</evidence>
<keyword evidence="1" id="KW-0732">Signal</keyword>
<protein>
    <submittedName>
        <fullName evidence="2">Uncharacterized protein</fullName>
    </submittedName>
</protein>
<dbReference type="Proteomes" id="UP000317318">
    <property type="component" value="Chromosome"/>
</dbReference>
<reference evidence="2 3" key="1">
    <citation type="submission" date="2019-02" db="EMBL/GenBank/DDBJ databases">
        <title>Deep-cultivation of Planctomycetes and their phenomic and genomic characterization uncovers novel biology.</title>
        <authorList>
            <person name="Wiegand S."/>
            <person name="Jogler M."/>
            <person name="Boedeker C."/>
            <person name="Pinto D."/>
            <person name="Vollmers J."/>
            <person name="Rivas-Marin E."/>
            <person name="Kohn T."/>
            <person name="Peeters S.H."/>
            <person name="Heuer A."/>
            <person name="Rast P."/>
            <person name="Oberbeckmann S."/>
            <person name="Bunk B."/>
            <person name="Jeske O."/>
            <person name="Meyerdierks A."/>
            <person name="Storesund J.E."/>
            <person name="Kallscheuer N."/>
            <person name="Luecker S."/>
            <person name="Lage O.M."/>
            <person name="Pohl T."/>
            <person name="Merkel B.J."/>
            <person name="Hornburger P."/>
            <person name="Mueller R.-W."/>
            <person name="Bruemmer F."/>
            <person name="Labrenz M."/>
            <person name="Spormann A.M."/>
            <person name="Op den Camp H."/>
            <person name="Overmann J."/>
            <person name="Amann R."/>
            <person name="Jetten M.S.M."/>
            <person name="Mascher T."/>
            <person name="Medema M.H."/>
            <person name="Devos D.P."/>
            <person name="Kaster A.-K."/>
            <person name="Ovreas L."/>
            <person name="Rohde M."/>
            <person name="Galperin M.Y."/>
            <person name="Jogler C."/>
        </authorList>
    </citation>
    <scope>NUCLEOTIDE SEQUENCE [LARGE SCALE GENOMIC DNA]</scope>
    <source>
        <strain evidence="2 3">Pan189</strain>
    </source>
</reference>
<proteinExistence type="predicted"/>
<accession>A0A517R7Q0</accession>
<dbReference type="EMBL" id="CP036268">
    <property type="protein sequence ID" value="QDT39853.1"/>
    <property type="molecule type" value="Genomic_DNA"/>
</dbReference>
<dbReference type="RefSeq" id="WP_310820845.1">
    <property type="nucleotide sequence ID" value="NZ_CP036268.1"/>
</dbReference>
<keyword evidence="3" id="KW-1185">Reference proteome</keyword>
<sequence precursor="true">MMITLLTDRAVRTMITMLTVLQAGAYLAGPASAAPLPKAIPGWSDEIGEDLVLLSDHFQRLSIATAGGCEWSKRPVEPKREIVAVPSDREFNLACDLWLHGEMTVAAWGPVVKKMADRHAAHLPSDSAAEVLTAGLEEALGFVIATSRADFEGVTTMAGVILEKDAVVVAKLGEIEIPVEAARPDVPVTVADSEPFEGYLADVVELAAASLADVRRGLEQIGEVAVGLSRAKVLASWQQMRAQLEAVRRVIENDRPIQRIAIDGVVERY</sequence>
<dbReference type="AlphaFoldDB" id="A0A517R7Q0"/>
<name>A0A517R7Q0_9PLAN</name>
<feature type="signal peptide" evidence="1">
    <location>
        <begin position="1"/>
        <end position="33"/>
    </location>
</feature>
<gene>
    <name evidence="2" type="ORF">Pan189_42650</name>
</gene>
<evidence type="ECO:0000256" key="1">
    <source>
        <dbReference type="SAM" id="SignalP"/>
    </source>
</evidence>
<feature type="chain" id="PRO_5022124564" evidence="1">
    <location>
        <begin position="34"/>
        <end position="269"/>
    </location>
</feature>
<evidence type="ECO:0000313" key="2">
    <source>
        <dbReference type="EMBL" id="QDT39853.1"/>
    </source>
</evidence>
<dbReference type="KEGG" id="svp:Pan189_42650"/>